<organism evidence="3 4">
    <name type="scientific">Gelatiniphilus marinus</name>
    <dbReference type="NCBI Taxonomy" id="1759464"/>
    <lineage>
        <taxon>Bacteria</taxon>
        <taxon>Pseudomonadati</taxon>
        <taxon>Bacteroidota</taxon>
        <taxon>Flavobacteriia</taxon>
        <taxon>Flavobacteriales</taxon>
        <taxon>Flavobacteriaceae</taxon>
        <taxon>Gelatiniphilus</taxon>
    </lineage>
</organism>
<dbReference type="InterPro" id="IPR037401">
    <property type="entry name" value="SnoaL-like"/>
</dbReference>
<dbReference type="Pfam" id="PF12680">
    <property type="entry name" value="SnoaL_2"/>
    <property type="match status" value="1"/>
</dbReference>
<accession>A0ABW5JPT1</accession>
<dbReference type="Proteomes" id="UP001597441">
    <property type="component" value="Unassembled WGS sequence"/>
</dbReference>
<dbReference type="RefSeq" id="WP_388016049.1">
    <property type="nucleotide sequence ID" value="NZ_JBHUDT010000002.1"/>
</dbReference>
<keyword evidence="1" id="KW-0732">Signal</keyword>
<evidence type="ECO:0000256" key="1">
    <source>
        <dbReference type="SAM" id="SignalP"/>
    </source>
</evidence>
<dbReference type="SUPFAM" id="SSF54427">
    <property type="entry name" value="NTF2-like"/>
    <property type="match status" value="2"/>
</dbReference>
<protein>
    <submittedName>
        <fullName evidence="3">Nuclear transport factor 2 family protein</fullName>
    </submittedName>
</protein>
<dbReference type="Gene3D" id="3.10.450.50">
    <property type="match status" value="2"/>
</dbReference>
<comment type="caution">
    <text evidence="3">The sequence shown here is derived from an EMBL/GenBank/DDBJ whole genome shotgun (WGS) entry which is preliminary data.</text>
</comment>
<evidence type="ECO:0000313" key="4">
    <source>
        <dbReference type="Proteomes" id="UP001597441"/>
    </source>
</evidence>
<gene>
    <name evidence="3" type="ORF">ACFSQS_06740</name>
</gene>
<keyword evidence="4" id="KW-1185">Reference proteome</keyword>
<dbReference type="EMBL" id="JBHULK010000002">
    <property type="protein sequence ID" value="MFD2534798.1"/>
    <property type="molecule type" value="Genomic_DNA"/>
</dbReference>
<reference evidence="4" key="1">
    <citation type="journal article" date="2019" name="Int. J. Syst. Evol. Microbiol.">
        <title>The Global Catalogue of Microorganisms (GCM) 10K type strain sequencing project: providing services to taxonomists for standard genome sequencing and annotation.</title>
        <authorList>
            <consortium name="The Broad Institute Genomics Platform"/>
            <consortium name="The Broad Institute Genome Sequencing Center for Infectious Disease"/>
            <person name="Wu L."/>
            <person name="Ma J."/>
        </authorList>
    </citation>
    <scope>NUCLEOTIDE SEQUENCE [LARGE SCALE GENOMIC DNA]</scope>
    <source>
        <strain evidence="4">KCTC 42903</strain>
    </source>
</reference>
<evidence type="ECO:0000313" key="3">
    <source>
        <dbReference type="EMBL" id="MFD2534798.1"/>
    </source>
</evidence>
<sequence length="312" mass="36048">MKKIILMLVLMGSTIAFAQKKNGTVYIEHPAIDVVETYTKAFVSGDTTKIASLLTNDFKAYNGLSTNPNAKGTEKAAFIKGAYRWFNELDYFSIADFPGAYPDAIQYKKDNKDDVVWVQTWDMLKGVHKTTGVKFSSPMHRLFVVNKDNKIQTIINYFNQSIFTEFRQSFSDRTNGTIYNHHDNINTIRKAFYAFENLDVDKCMSYFSDDATFYDINDEFGVVKNKAEAKASWQQFLNDFEIKNMEMVGYPDYLEYELDNGREVLSWWNYHLVRKSDKKEMQLPLHASSSFDADGKITSHILYYSQSLLNAK</sequence>
<name>A0ABW5JPT1_9FLAO</name>
<feature type="signal peptide" evidence="1">
    <location>
        <begin position="1"/>
        <end position="18"/>
    </location>
</feature>
<proteinExistence type="predicted"/>
<dbReference type="InterPro" id="IPR032710">
    <property type="entry name" value="NTF2-like_dom_sf"/>
</dbReference>
<feature type="domain" description="SnoaL-like" evidence="2">
    <location>
        <begin position="189"/>
        <end position="300"/>
    </location>
</feature>
<evidence type="ECO:0000259" key="2">
    <source>
        <dbReference type="Pfam" id="PF12680"/>
    </source>
</evidence>
<feature type="chain" id="PRO_5046873539" evidence="1">
    <location>
        <begin position="19"/>
        <end position="312"/>
    </location>
</feature>